<sequence>MADHIRSIQEGLLVKSLFQHAESIKPQHASDHDAEKPEAVPWHQFLDELCHLCQFRRGGEDITAIAVERTKKGHRIFWIATNSGMKPESDARKIARKEHLAWILKTITAPRGWNVEMEKEDASELVFAEAIRKSPQRIKNYQHRLLSIVNEIDTQGDNSGRTGKALRTQLAIHANTHNESFSSG</sequence>
<evidence type="ECO:0000313" key="2">
    <source>
        <dbReference type="Proteomes" id="UP000225277"/>
    </source>
</evidence>
<organism evidence="1 2">
    <name type="scientific">Ramularia collo-cygni</name>
    <dbReference type="NCBI Taxonomy" id="112498"/>
    <lineage>
        <taxon>Eukaryota</taxon>
        <taxon>Fungi</taxon>
        <taxon>Dikarya</taxon>
        <taxon>Ascomycota</taxon>
        <taxon>Pezizomycotina</taxon>
        <taxon>Dothideomycetes</taxon>
        <taxon>Dothideomycetidae</taxon>
        <taxon>Mycosphaerellales</taxon>
        <taxon>Mycosphaerellaceae</taxon>
        <taxon>Ramularia</taxon>
    </lineage>
</organism>
<keyword evidence="2" id="KW-1185">Reference proteome</keyword>
<gene>
    <name evidence="1" type="ORF">RCC_01223</name>
</gene>
<accession>A0A2D3US25</accession>
<dbReference type="OrthoDB" id="3251507at2759"/>
<dbReference type="GeneID" id="35596511"/>
<dbReference type="RefSeq" id="XP_023622257.1">
    <property type="nucleotide sequence ID" value="XM_023766489.1"/>
</dbReference>
<dbReference type="EMBL" id="FJUY01000001">
    <property type="protein sequence ID" value="CZT15360.1"/>
    <property type="molecule type" value="Genomic_DNA"/>
</dbReference>
<dbReference type="Proteomes" id="UP000225277">
    <property type="component" value="Unassembled WGS sequence"/>
</dbReference>
<name>A0A2D3US25_9PEZI</name>
<protein>
    <submittedName>
        <fullName evidence="1">Uncharacterized protein</fullName>
    </submittedName>
</protein>
<reference evidence="1 2" key="1">
    <citation type="submission" date="2016-03" db="EMBL/GenBank/DDBJ databases">
        <authorList>
            <person name="Ploux O."/>
        </authorList>
    </citation>
    <scope>NUCLEOTIDE SEQUENCE [LARGE SCALE GENOMIC DNA]</scope>
    <source>
        <strain evidence="1 2">URUG2</strain>
    </source>
</reference>
<evidence type="ECO:0000313" key="1">
    <source>
        <dbReference type="EMBL" id="CZT15360.1"/>
    </source>
</evidence>
<proteinExistence type="predicted"/>
<dbReference type="AlphaFoldDB" id="A0A2D3US25"/>